<accession>A0A369KS96</accession>
<organism evidence="3 4">
    <name type="scientific">Spirobacillus cienkowskii</name>
    <dbReference type="NCBI Taxonomy" id="495820"/>
    <lineage>
        <taxon>Bacteria</taxon>
        <taxon>Pseudomonadati</taxon>
        <taxon>Bdellovibrionota</taxon>
        <taxon>Oligoflexia</taxon>
        <taxon>Silvanigrellales</taxon>
        <taxon>Spirobacillus</taxon>
    </lineage>
</organism>
<dbReference type="Gene3D" id="3.40.220.10">
    <property type="entry name" value="Leucine Aminopeptidase, subunit E, domain 1"/>
    <property type="match status" value="1"/>
</dbReference>
<dbReference type="GO" id="GO:0140291">
    <property type="term" value="P:peptidyl-glutamate ADP-deribosylation"/>
    <property type="evidence" value="ECO:0007669"/>
    <property type="project" value="TreeGrafter"/>
</dbReference>
<dbReference type="InterPro" id="IPR043472">
    <property type="entry name" value="Macro_dom-like"/>
</dbReference>
<feature type="domain" description="Macro" evidence="2">
    <location>
        <begin position="1"/>
        <end position="159"/>
    </location>
</feature>
<dbReference type="PANTHER" id="PTHR12521">
    <property type="entry name" value="PROTEIN C6ORF130"/>
    <property type="match status" value="1"/>
</dbReference>
<dbReference type="EMBL" id="QOVW01000060">
    <property type="protein sequence ID" value="RDB36472.1"/>
    <property type="molecule type" value="Genomic_DNA"/>
</dbReference>
<dbReference type="InterPro" id="IPR050892">
    <property type="entry name" value="ADP-ribose_metab_enzymes"/>
</dbReference>
<evidence type="ECO:0000259" key="2">
    <source>
        <dbReference type="PROSITE" id="PS51154"/>
    </source>
</evidence>
<evidence type="ECO:0000256" key="1">
    <source>
        <dbReference type="ARBA" id="ARBA00035885"/>
    </source>
</evidence>
<protein>
    <submittedName>
        <fullName evidence="3">Appr-1-p processing protein</fullName>
    </submittedName>
</protein>
<dbReference type="InterPro" id="IPR002589">
    <property type="entry name" value="Macro_dom"/>
</dbReference>
<proteinExistence type="predicted"/>
<reference evidence="3" key="1">
    <citation type="submission" date="2018-04" db="EMBL/GenBank/DDBJ databases">
        <title>Draft genome sequence of the Candidatus Spirobacillus cienkowskii, a pathogen of freshwater Daphnia species, reconstructed from hemolymph metagenomic reads.</title>
        <authorList>
            <person name="Bresciani L."/>
            <person name="Lemos L.N."/>
            <person name="Wale N."/>
            <person name="Lin J.Y."/>
            <person name="Fernandes G.R."/>
            <person name="Duffy M.A."/>
            <person name="Rodrigues J.M."/>
        </authorList>
    </citation>
    <scope>NUCLEOTIDE SEQUENCE [LARGE SCALE GENOMIC DNA]</scope>
    <source>
        <strain evidence="3">Binning01</strain>
    </source>
</reference>
<sequence>MIENKYDDLLDSQTEALVNTVNCVGVMGKGIALQFKKAWPDNFKAYANACKKGEIRPGKMFVFSSKEKIIINFPTKEHWKERSKIDFIKEGLQDLIKIIAKYKIKSIAIPPLGCGNGGLNWKDVQPIIAEAFKSFPDVQIFLYPPAGKPNIKHISHNIEKLKMTPSRAALLSLMHLYRGGSYPLTKIEIQKLAYFLQCAGEPLRLKYEKLHFGPYAENLNHALQNMEGHFILGFGDRQQRSEIRPLVQALEKAHAFLRDYPETRGRIQIVSKLIDGFEDSFGLELLATVHWVLQNEQISPQTVQETTKHIHRWNERKKLIIKESQVAAALERLKEQGWIVN</sequence>
<comment type="caution">
    <text evidence="3">The sequence shown here is derived from an EMBL/GenBank/DDBJ whole genome shotgun (WGS) entry which is preliminary data.</text>
</comment>
<gene>
    <name evidence="3" type="ORF">DCC88_04905</name>
</gene>
<name>A0A369KS96_9BACT</name>
<dbReference type="PROSITE" id="PS51154">
    <property type="entry name" value="MACRO"/>
    <property type="match status" value="1"/>
</dbReference>
<dbReference type="Proteomes" id="UP000253934">
    <property type="component" value="Unassembled WGS sequence"/>
</dbReference>
<dbReference type="Pfam" id="PF01661">
    <property type="entry name" value="Macro"/>
    <property type="match status" value="1"/>
</dbReference>
<comment type="catalytic activity">
    <reaction evidence="1">
        <text>an N-(ADP-alpha-D-ribosyl)-thymidine in DNA + H2O = a thymidine in DNA + ADP-D-ribose</text>
        <dbReference type="Rhea" id="RHEA:71655"/>
        <dbReference type="Rhea" id="RHEA-COMP:13556"/>
        <dbReference type="Rhea" id="RHEA-COMP:18051"/>
        <dbReference type="ChEBI" id="CHEBI:15377"/>
        <dbReference type="ChEBI" id="CHEBI:57967"/>
        <dbReference type="ChEBI" id="CHEBI:137386"/>
        <dbReference type="ChEBI" id="CHEBI:191199"/>
    </reaction>
    <physiologicalReaction direction="left-to-right" evidence="1">
        <dbReference type="Rhea" id="RHEA:71656"/>
    </physiologicalReaction>
</comment>
<dbReference type="AlphaFoldDB" id="A0A369KS96"/>
<evidence type="ECO:0000313" key="3">
    <source>
        <dbReference type="EMBL" id="RDB36472.1"/>
    </source>
</evidence>
<dbReference type="SMART" id="SM00506">
    <property type="entry name" value="A1pp"/>
    <property type="match status" value="1"/>
</dbReference>
<dbReference type="SUPFAM" id="SSF52949">
    <property type="entry name" value="Macro domain-like"/>
    <property type="match status" value="1"/>
</dbReference>
<dbReference type="PANTHER" id="PTHR12521:SF0">
    <property type="entry name" value="ADP-RIBOSE GLYCOHYDROLASE OARD1"/>
    <property type="match status" value="1"/>
</dbReference>
<keyword evidence="4" id="KW-1185">Reference proteome</keyword>
<dbReference type="CDD" id="cd02901">
    <property type="entry name" value="Macro_Poa1p-like"/>
    <property type="match status" value="1"/>
</dbReference>
<evidence type="ECO:0000313" key="4">
    <source>
        <dbReference type="Proteomes" id="UP000253934"/>
    </source>
</evidence>